<dbReference type="Gene3D" id="1.25.40.10">
    <property type="entry name" value="Tetratricopeptide repeat domain"/>
    <property type="match status" value="1"/>
</dbReference>
<dbReference type="PANTHER" id="PTHR46540:SF1">
    <property type="entry name" value="TETRATRICOPEPTIDE REPEAT PROTEIN 12"/>
    <property type="match status" value="1"/>
</dbReference>
<dbReference type="STRING" id="8078.ENSFHEP00000024562"/>
<evidence type="ECO:0000256" key="2">
    <source>
        <dbReference type="SAM" id="MobiDB-lite"/>
    </source>
</evidence>
<evidence type="ECO:0000313" key="3">
    <source>
        <dbReference type="Ensembl" id="ENSFHEP00000024562.1"/>
    </source>
</evidence>
<evidence type="ECO:0000256" key="1">
    <source>
        <dbReference type="PROSITE-ProRule" id="PRU00339"/>
    </source>
</evidence>
<feature type="repeat" description="TPR" evidence="1">
    <location>
        <begin position="170"/>
        <end position="203"/>
    </location>
</feature>
<keyword evidence="4" id="KW-1185">Reference proteome</keyword>
<dbReference type="Ensembl" id="ENSFHET00000007462.1">
    <property type="protein sequence ID" value="ENSFHEP00000024562.1"/>
    <property type="gene ID" value="ENSFHEG00000006217.1"/>
</dbReference>
<dbReference type="InterPro" id="IPR019734">
    <property type="entry name" value="TPR_rpt"/>
</dbReference>
<dbReference type="InterPro" id="IPR016024">
    <property type="entry name" value="ARM-type_fold"/>
</dbReference>
<reference evidence="3" key="1">
    <citation type="submission" date="2025-08" db="UniProtKB">
        <authorList>
            <consortium name="Ensembl"/>
        </authorList>
    </citation>
    <scope>IDENTIFICATION</scope>
</reference>
<protein>
    <submittedName>
        <fullName evidence="3">Tetratricopeptide repeat domain 12</fullName>
    </submittedName>
</protein>
<dbReference type="GO" id="GO:0005737">
    <property type="term" value="C:cytoplasm"/>
    <property type="evidence" value="ECO:0007669"/>
    <property type="project" value="TreeGrafter"/>
</dbReference>
<feature type="region of interest" description="Disordered" evidence="2">
    <location>
        <begin position="56"/>
        <end position="78"/>
    </location>
</feature>
<dbReference type="PANTHER" id="PTHR46540">
    <property type="entry name" value="TETRATRICOPEPTIDE REPEAT PROTEIN 12"/>
    <property type="match status" value="1"/>
</dbReference>
<dbReference type="InterPro" id="IPR043195">
    <property type="entry name" value="TTC12"/>
</dbReference>
<dbReference type="Pfam" id="PF13181">
    <property type="entry name" value="TPR_8"/>
    <property type="match status" value="1"/>
</dbReference>
<dbReference type="GO" id="GO:0070286">
    <property type="term" value="P:axonemal dynein complex assembly"/>
    <property type="evidence" value="ECO:0007669"/>
    <property type="project" value="TreeGrafter"/>
</dbReference>
<dbReference type="InterPro" id="IPR011990">
    <property type="entry name" value="TPR-like_helical_dom_sf"/>
</dbReference>
<dbReference type="PROSITE" id="PS50005">
    <property type="entry name" value="TPR"/>
    <property type="match status" value="1"/>
</dbReference>
<sequence>MMENPEDFERFLNNVDTIGQLLEDFQSSDVGVQQKAVSKADSLIAALDEPCRTKVNKTTVNTNPPLQPSLSSQNESQEHFMKIMERDAEDRRIKRMAKLKEATALKGKGNEAYGQQDYEAAVKYYSDGLAVLRDMQPLYTNRAQAYIKLKRYKEAIRDCEWALKCNERCIKAYVHMGKAFLGLKKYNEAKSCFEKIQKFEPRREKMVKEYLDLVDSEEKKDSQERNAKQELDKGERKATVVPQLLEKLSRPGQVPLYYCGGLESLTLAVTDCTGQTLFRLNNGFSIISGNDVLRRCLLQKTDDLLSNELCISVLRLWRIICHDNNENQIILMKCPVARRSLVELLTSGHVEVVRECLELLRLFSKTSHGRHLVVDNLNVQTLVRNLMWCISESKQQQEITAVYVLETFASEEGFRLKLRNMQADCVAVPFQKMLANIGKFNQNVLRLLISSVGFLAEDEVIRQNLAHEQHCWETFLTAIKQCGTSEYKDILYLLLGLIINLSTVTSATMQEHAVTLSDCCLDLLKNADGEIVTRATGVLSTVLPQSSEAVQHAVRRKVVQTMCWLLKGKCQTATKSAIKTLTVCTAVSDKAREELVNSDKKLSTLRQLLTSSCGEVISGNAALCLAHCFEREGVASHLLGTDIVLGLLRLASGEAENTAVQQNAAIALSKLCQSEPRHVEKLRELHGLEILHSCAKLIS</sequence>
<reference evidence="3" key="2">
    <citation type="submission" date="2025-09" db="UniProtKB">
        <authorList>
            <consortium name="Ensembl"/>
        </authorList>
    </citation>
    <scope>IDENTIFICATION</scope>
</reference>
<dbReference type="Gene3D" id="1.25.10.10">
    <property type="entry name" value="Leucine-rich Repeat Variant"/>
    <property type="match status" value="2"/>
</dbReference>
<dbReference type="SMART" id="SM00028">
    <property type="entry name" value="TPR"/>
    <property type="match status" value="3"/>
</dbReference>
<dbReference type="Pfam" id="PF00515">
    <property type="entry name" value="TPR_1"/>
    <property type="match status" value="1"/>
</dbReference>
<dbReference type="SUPFAM" id="SSF48452">
    <property type="entry name" value="TPR-like"/>
    <property type="match status" value="1"/>
</dbReference>
<accession>A0A3Q2QDZ0</accession>
<dbReference type="Proteomes" id="UP000265000">
    <property type="component" value="Unplaced"/>
</dbReference>
<dbReference type="AlphaFoldDB" id="A0A3Q2QDZ0"/>
<organism evidence="3 4">
    <name type="scientific">Fundulus heteroclitus</name>
    <name type="common">Killifish</name>
    <name type="synonym">Mummichog</name>
    <dbReference type="NCBI Taxonomy" id="8078"/>
    <lineage>
        <taxon>Eukaryota</taxon>
        <taxon>Metazoa</taxon>
        <taxon>Chordata</taxon>
        <taxon>Craniata</taxon>
        <taxon>Vertebrata</taxon>
        <taxon>Euteleostomi</taxon>
        <taxon>Actinopterygii</taxon>
        <taxon>Neopterygii</taxon>
        <taxon>Teleostei</taxon>
        <taxon>Neoteleostei</taxon>
        <taxon>Acanthomorphata</taxon>
        <taxon>Ovalentaria</taxon>
        <taxon>Atherinomorphae</taxon>
        <taxon>Cyprinodontiformes</taxon>
        <taxon>Fundulidae</taxon>
        <taxon>Fundulus</taxon>
    </lineage>
</organism>
<dbReference type="GO" id="GO:0007288">
    <property type="term" value="P:sperm axoneme assembly"/>
    <property type="evidence" value="ECO:0007669"/>
    <property type="project" value="TreeGrafter"/>
</dbReference>
<dbReference type="GeneTree" id="ENSGT00940000164257"/>
<dbReference type="SUPFAM" id="SSF48371">
    <property type="entry name" value="ARM repeat"/>
    <property type="match status" value="1"/>
</dbReference>
<dbReference type="InterPro" id="IPR011989">
    <property type="entry name" value="ARM-like"/>
</dbReference>
<dbReference type="GO" id="GO:0061371">
    <property type="term" value="P:determination of heart left/right asymmetry"/>
    <property type="evidence" value="ECO:0007669"/>
    <property type="project" value="Ensembl"/>
</dbReference>
<evidence type="ECO:0000313" key="4">
    <source>
        <dbReference type="Proteomes" id="UP000265000"/>
    </source>
</evidence>
<dbReference type="GO" id="GO:0005813">
    <property type="term" value="C:centrosome"/>
    <property type="evidence" value="ECO:0007669"/>
    <property type="project" value="TreeGrafter"/>
</dbReference>
<proteinExistence type="predicted"/>
<name>A0A3Q2QDZ0_FUNHE</name>
<keyword evidence="1" id="KW-0802">TPR repeat</keyword>